<dbReference type="GO" id="GO:0016614">
    <property type="term" value="F:oxidoreductase activity, acting on CH-OH group of donors"/>
    <property type="evidence" value="ECO:0007669"/>
    <property type="project" value="UniProtKB-ARBA"/>
</dbReference>
<gene>
    <name evidence="3" type="ORF">CFP56_038230</name>
</gene>
<dbReference type="PANTHER" id="PTHR48107:SF29">
    <property type="entry name" value="ENOYL-(ACYL CARRIER) REDUCTASE"/>
    <property type="match status" value="1"/>
</dbReference>
<dbReference type="AlphaFoldDB" id="A0AAW0J3I5"/>
<keyword evidence="4" id="KW-1185">Reference proteome</keyword>
<proteinExistence type="inferred from homology"/>
<organism evidence="3 4">
    <name type="scientific">Quercus suber</name>
    <name type="common">Cork oak</name>
    <dbReference type="NCBI Taxonomy" id="58331"/>
    <lineage>
        <taxon>Eukaryota</taxon>
        <taxon>Viridiplantae</taxon>
        <taxon>Streptophyta</taxon>
        <taxon>Embryophyta</taxon>
        <taxon>Tracheophyta</taxon>
        <taxon>Spermatophyta</taxon>
        <taxon>Magnoliopsida</taxon>
        <taxon>eudicotyledons</taxon>
        <taxon>Gunneridae</taxon>
        <taxon>Pentapetalae</taxon>
        <taxon>rosids</taxon>
        <taxon>fabids</taxon>
        <taxon>Fagales</taxon>
        <taxon>Fagaceae</taxon>
        <taxon>Quercus</taxon>
    </lineage>
</organism>
<dbReference type="PANTHER" id="PTHR48107">
    <property type="entry name" value="NADPH-DEPENDENT ALDEHYDE REDUCTASE-LIKE PROTEIN, CHLOROPLASTIC-RELATED"/>
    <property type="match status" value="1"/>
</dbReference>
<evidence type="ECO:0000313" key="4">
    <source>
        <dbReference type="Proteomes" id="UP000237347"/>
    </source>
</evidence>
<name>A0AAW0J3I5_QUESU</name>
<dbReference type="Gene3D" id="3.40.50.720">
    <property type="entry name" value="NAD(P)-binding Rossmann-like Domain"/>
    <property type="match status" value="1"/>
</dbReference>
<dbReference type="InterPro" id="IPR036291">
    <property type="entry name" value="NAD(P)-bd_dom_sf"/>
</dbReference>
<dbReference type="InterPro" id="IPR002347">
    <property type="entry name" value="SDR_fam"/>
</dbReference>
<accession>A0AAW0J3I5</accession>
<dbReference type="Pfam" id="PF13561">
    <property type="entry name" value="adh_short_C2"/>
    <property type="match status" value="1"/>
</dbReference>
<comment type="caution">
    <text evidence="3">The sequence shown here is derived from an EMBL/GenBank/DDBJ whole genome shotgun (WGS) entry which is preliminary data.</text>
</comment>
<evidence type="ECO:0000313" key="3">
    <source>
        <dbReference type="EMBL" id="KAK7820991.1"/>
    </source>
</evidence>
<dbReference type="Proteomes" id="UP000237347">
    <property type="component" value="Unassembled WGS sequence"/>
</dbReference>
<keyword evidence="2" id="KW-0560">Oxidoreductase</keyword>
<sequence length="184" mass="19555">MCPNQPRSSPSSTKPRSYSTRLDILVNSAGVTDTKLPSIANTSLEDFDRIFRGTFLCCKEAANRLKHGGGGCIILVPSSLVSSLKPGTAACTVSKAAVETMTKILAKDELKGTGITANCIAPGPIATEMFFAGRNEEYVKRVINDCPLGRLKETKDVALVVGFLATDASKWINGQVVRVSGGYI</sequence>
<reference evidence="3 4" key="1">
    <citation type="journal article" date="2018" name="Sci. Data">
        <title>The draft genome sequence of cork oak.</title>
        <authorList>
            <person name="Ramos A.M."/>
            <person name="Usie A."/>
            <person name="Barbosa P."/>
            <person name="Barros P.M."/>
            <person name="Capote T."/>
            <person name="Chaves I."/>
            <person name="Simoes F."/>
            <person name="Abreu I."/>
            <person name="Carrasquinho I."/>
            <person name="Faro C."/>
            <person name="Guimaraes J.B."/>
            <person name="Mendonca D."/>
            <person name="Nobrega F."/>
            <person name="Rodrigues L."/>
            <person name="Saibo N.J.M."/>
            <person name="Varela M.C."/>
            <person name="Egas C."/>
            <person name="Matos J."/>
            <person name="Miguel C.M."/>
            <person name="Oliveira M.M."/>
            <person name="Ricardo C.P."/>
            <person name="Goncalves S."/>
        </authorList>
    </citation>
    <scope>NUCLEOTIDE SEQUENCE [LARGE SCALE GENOMIC DNA]</scope>
    <source>
        <strain evidence="4">cv. HL8</strain>
    </source>
</reference>
<dbReference type="SUPFAM" id="SSF51735">
    <property type="entry name" value="NAD(P)-binding Rossmann-fold domains"/>
    <property type="match status" value="1"/>
</dbReference>
<dbReference type="PRINTS" id="PR00081">
    <property type="entry name" value="GDHRDH"/>
</dbReference>
<protein>
    <submittedName>
        <fullName evidence="3">Nadph-dependent aldehyde reductase-like protein</fullName>
    </submittedName>
</protein>
<comment type="similarity">
    <text evidence="1">Belongs to the short-chain dehydrogenases/reductases (SDR) family.</text>
</comment>
<dbReference type="PRINTS" id="PR00080">
    <property type="entry name" value="SDRFAMILY"/>
</dbReference>
<evidence type="ECO:0000256" key="1">
    <source>
        <dbReference type="ARBA" id="ARBA00006484"/>
    </source>
</evidence>
<evidence type="ECO:0000256" key="2">
    <source>
        <dbReference type="ARBA" id="ARBA00023002"/>
    </source>
</evidence>
<dbReference type="EMBL" id="PKMF04000718">
    <property type="protein sequence ID" value="KAK7820991.1"/>
    <property type="molecule type" value="Genomic_DNA"/>
</dbReference>